<proteinExistence type="inferred from homology"/>
<dbReference type="InterPro" id="IPR036116">
    <property type="entry name" value="FN3_sf"/>
</dbReference>
<dbReference type="InterPro" id="IPR006047">
    <property type="entry name" value="GH13_cat_dom"/>
</dbReference>
<dbReference type="Gene3D" id="3.20.20.80">
    <property type="entry name" value="Glycosidases"/>
    <property type="match status" value="1"/>
</dbReference>
<dbReference type="Pfam" id="PF18962">
    <property type="entry name" value="Por_Secre_tail"/>
    <property type="match status" value="1"/>
</dbReference>
<dbReference type="SUPFAM" id="SSF51445">
    <property type="entry name" value="(Trans)glycosidases"/>
    <property type="match status" value="1"/>
</dbReference>
<dbReference type="SUPFAM" id="SSF81296">
    <property type="entry name" value="E set domains"/>
    <property type="match status" value="1"/>
</dbReference>
<evidence type="ECO:0000256" key="1">
    <source>
        <dbReference type="ARBA" id="ARBA00008061"/>
    </source>
</evidence>
<feature type="domain" description="Fibronectin type-III" evidence="2">
    <location>
        <begin position="838"/>
        <end position="927"/>
    </location>
</feature>
<organism evidence="3 4">
    <name type="scientific">Fulvivirga marina</name>
    <dbReference type="NCBI Taxonomy" id="2494733"/>
    <lineage>
        <taxon>Bacteria</taxon>
        <taxon>Pseudomonadati</taxon>
        <taxon>Bacteroidota</taxon>
        <taxon>Cytophagia</taxon>
        <taxon>Cytophagales</taxon>
        <taxon>Fulvivirgaceae</taxon>
        <taxon>Fulvivirga</taxon>
    </lineage>
</organism>
<dbReference type="EMBL" id="JAEUGD010000066">
    <property type="protein sequence ID" value="MBL6449098.1"/>
    <property type="molecule type" value="Genomic_DNA"/>
</dbReference>
<dbReference type="SUPFAM" id="SSF49265">
    <property type="entry name" value="Fibronectin type III"/>
    <property type="match status" value="1"/>
</dbReference>
<dbReference type="CDD" id="cd00063">
    <property type="entry name" value="FN3"/>
    <property type="match status" value="1"/>
</dbReference>
<dbReference type="InterPro" id="IPR003961">
    <property type="entry name" value="FN3_dom"/>
</dbReference>
<dbReference type="SMART" id="SM00060">
    <property type="entry name" value="FN3"/>
    <property type="match status" value="1"/>
</dbReference>
<dbReference type="Proteomes" id="UP000614216">
    <property type="component" value="Unassembled WGS sequence"/>
</dbReference>
<dbReference type="RefSeq" id="WP_202858628.1">
    <property type="nucleotide sequence ID" value="NZ_JAEUGD010000066.1"/>
</dbReference>
<reference evidence="3" key="1">
    <citation type="submission" date="2021-01" db="EMBL/GenBank/DDBJ databases">
        <title>Fulvivirga kasyanovii gen. nov., sp nov., a novel member of the phylum Bacteroidetes isolated from seawater in a mussel farm.</title>
        <authorList>
            <person name="Zhao L.-H."/>
            <person name="Wang Z.-J."/>
        </authorList>
    </citation>
    <scope>NUCLEOTIDE SEQUENCE</scope>
    <source>
        <strain evidence="3">29W222</strain>
    </source>
</reference>
<evidence type="ECO:0000313" key="4">
    <source>
        <dbReference type="Proteomes" id="UP000614216"/>
    </source>
</evidence>
<name>A0A937G248_9BACT</name>
<dbReference type="InterPro" id="IPR014756">
    <property type="entry name" value="Ig_E-set"/>
</dbReference>
<dbReference type="Pfam" id="PF00128">
    <property type="entry name" value="Alpha-amylase"/>
    <property type="match status" value="1"/>
</dbReference>
<evidence type="ECO:0000313" key="3">
    <source>
        <dbReference type="EMBL" id="MBL6449098.1"/>
    </source>
</evidence>
<protein>
    <submittedName>
        <fullName evidence="3">T9SS type A sorting domain-containing protein</fullName>
    </submittedName>
</protein>
<evidence type="ECO:0000259" key="2">
    <source>
        <dbReference type="PROSITE" id="PS50853"/>
    </source>
</evidence>
<comment type="caution">
    <text evidence="3">The sequence shown here is derived from an EMBL/GenBank/DDBJ whole genome shotgun (WGS) entry which is preliminary data.</text>
</comment>
<dbReference type="InterPro" id="IPR013783">
    <property type="entry name" value="Ig-like_fold"/>
</dbReference>
<dbReference type="PROSITE" id="PS50853">
    <property type="entry name" value="FN3"/>
    <property type="match status" value="1"/>
</dbReference>
<dbReference type="AlphaFoldDB" id="A0A937G248"/>
<dbReference type="SMART" id="SM00642">
    <property type="entry name" value="Aamy"/>
    <property type="match status" value="1"/>
</dbReference>
<dbReference type="InterPro" id="IPR026444">
    <property type="entry name" value="Secre_tail"/>
</dbReference>
<dbReference type="GO" id="GO:0005975">
    <property type="term" value="P:carbohydrate metabolic process"/>
    <property type="evidence" value="ECO:0007669"/>
    <property type="project" value="InterPro"/>
</dbReference>
<gene>
    <name evidence="3" type="ORF">JMN32_22495</name>
</gene>
<dbReference type="CDD" id="cd11350">
    <property type="entry name" value="AmyAc_4"/>
    <property type="match status" value="1"/>
</dbReference>
<dbReference type="NCBIfam" id="TIGR04183">
    <property type="entry name" value="Por_Secre_tail"/>
    <property type="match status" value="1"/>
</dbReference>
<accession>A0A937G248</accession>
<sequence length="1010" mass="112685">MSLITTAQTFTTNPAFPTADQPLTLTVDVSSVPSLADESAIWLWAWLPDCSSSCDAPTNVNPATSAQSAARFSSTADPDVFTLTFTPTTFFNKPADQIARIGFKVKADDWGNGQSPENLFIDISTGELEVSFSEPSDEYFFVDAGSVINIVALSSVSADLELKINNVVVETLTGTVLNYGHNVVESGTIEATVTASIGGEIATDKFYFIVRQATESATMPAGIIKGINYDADLSKVTLCLEAPGKSSVYVIGEFNNWIPSTTYQMKQDGELFWLEINGLNSGQEYAFQYFIDEEIIVGDPYADKILDPNNDPFVPTVTYPGLKTYPNGASGNVSVLQTSQVPYNWQITNFQQPAKEDLVIYELLVRDFDQEQNYQSIINRLDYLQGLGVNAIELMPIMEFSGNLSWGYNPSYFFAPDKYYGTKNDLKSFIDECHSRGIAVILDMVLNHTHEDNPLAQLYWNQSTYKPAVDNPWLNVTPRHPFNVFYDFNHESLYTQNFVDTVNHYWLHEYKFDGYRFDLTKGFTQDFTEGSDVGAWSAYNQKRIDLLKRMADAIWSHSPEAYVIFEHLADNSEEKVLADHGIMLWGNMNHNFNQNTLGFSDGSAIDWSYYKTRNWQEPNLIAYMESHDEERLVYRNISYGNSIPGSYNTKELDIALERVKATSAVYYAIGGPKMIWQFGELGYDKSIELNGRTGEKPIPWADGGLGYNEDHERLKLYDVTAELVKLKTSYPIFSNSITTINESEPLVKQVTLKTDPFVSNPGSVDEMNLLVVANFNLTAKDIAVSFPHTGNWYSYFANGDELGVEASPKVLQLQPGEFRIYTDIKLPAVAAELTDFVQPIAPTGLSAKVTGNEIELNWKDNSSIETNYQVWRSTGEGFELITTVNSNVSSYIDQSVEELTTYTYKVTAKNAHYTSDSEETTVTTTEFVTGINGGVSEALKVYPVPAKDYLKIDGIRGNSTYEILNLAGKSILAGNVNGYVDVSTLPKGVYVLTIKNSKDLHKIKFIKAGQ</sequence>
<keyword evidence="4" id="KW-1185">Reference proteome</keyword>
<dbReference type="Pfam" id="PF00041">
    <property type="entry name" value="fn3"/>
    <property type="match status" value="1"/>
</dbReference>
<dbReference type="Gene3D" id="2.60.40.10">
    <property type="entry name" value="Immunoglobulins"/>
    <property type="match status" value="2"/>
</dbReference>
<comment type="similarity">
    <text evidence="1">Belongs to the glycosyl hydrolase 13 family.</text>
</comment>
<dbReference type="PANTHER" id="PTHR43002">
    <property type="entry name" value="GLYCOGEN DEBRANCHING ENZYME"/>
    <property type="match status" value="1"/>
</dbReference>
<dbReference type="InterPro" id="IPR017853">
    <property type="entry name" value="GH"/>
</dbReference>